<accession>A0A397ISD0</accession>
<proteinExistence type="predicted"/>
<organism evidence="2 3">
    <name type="scientific">Diversispora epigaea</name>
    <dbReference type="NCBI Taxonomy" id="1348612"/>
    <lineage>
        <taxon>Eukaryota</taxon>
        <taxon>Fungi</taxon>
        <taxon>Fungi incertae sedis</taxon>
        <taxon>Mucoromycota</taxon>
        <taxon>Glomeromycotina</taxon>
        <taxon>Glomeromycetes</taxon>
        <taxon>Diversisporales</taxon>
        <taxon>Diversisporaceae</taxon>
        <taxon>Diversispora</taxon>
    </lineage>
</organism>
<name>A0A397ISD0_9GLOM</name>
<dbReference type="AlphaFoldDB" id="A0A397ISD0"/>
<sequence length="168" mass="18989">MKQLSLIITIKIKIVSITYRKYDPEVDNTLSSVNNTEKESNNINSTQKESSIELASITSITSKTALSSFGVPGVDNKINALSDNINNFNLIQKEPSCGNREESKNGNNHTIIINKNNTNSFIKFKIQINEIFDEILNCVEKMKNILKTMTTKKNSINVNESNFYYSKE</sequence>
<evidence type="ECO:0000256" key="1">
    <source>
        <dbReference type="SAM" id="MobiDB-lite"/>
    </source>
</evidence>
<keyword evidence="3" id="KW-1185">Reference proteome</keyword>
<dbReference type="EMBL" id="PQFF01000182">
    <property type="protein sequence ID" value="RHZ76656.1"/>
    <property type="molecule type" value="Genomic_DNA"/>
</dbReference>
<evidence type="ECO:0000313" key="2">
    <source>
        <dbReference type="EMBL" id="RHZ76656.1"/>
    </source>
</evidence>
<evidence type="ECO:0000313" key="3">
    <source>
        <dbReference type="Proteomes" id="UP000266861"/>
    </source>
</evidence>
<feature type="region of interest" description="Disordered" evidence="1">
    <location>
        <begin position="28"/>
        <end position="48"/>
    </location>
</feature>
<protein>
    <submittedName>
        <fullName evidence="2">Uncharacterized protein</fullName>
    </submittedName>
</protein>
<gene>
    <name evidence="2" type="ORF">Glove_194g171</name>
</gene>
<comment type="caution">
    <text evidence="2">The sequence shown here is derived from an EMBL/GenBank/DDBJ whole genome shotgun (WGS) entry which is preliminary data.</text>
</comment>
<reference evidence="2 3" key="1">
    <citation type="submission" date="2018-08" db="EMBL/GenBank/DDBJ databases">
        <title>Genome and evolution of the arbuscular mycorrhizal fungus Diversispora epigaea (formerly Glomus versiforme) and its bacterial endosymbionts.</title>
        <authorList>
            <person name="Sun X."/>
            <person name="Fei Z."/>
            <person name="Harrison M."/>
        </authorList>
    </citation>
    <scope>NUCLEOTIDE SEQUENCE [LARGE SCALE GENOMIC DNA]</scope>
    <source>
        <strain evidence="2 3">IT104</strain>
    </source>
</reference>
<dbReference type="Proteomes" id="UP000266861">
    <property type="component" value="Unassembled WGS sequence"/>
</dbReference>